<dbReference type="PANTHER" id="PTHR37432:SF1">
    <property type="entry name" value="HAT C-TERMINAL DIMERISATION DOMAIN-CONTAINING PROTEIN-RELATED"/>
    <property type="match status" value="1"/>
</dbReference>
<dbReference type="AlphaFoldDB" id="A0A915ESM3"/>
<dbReference type="PANTHER" id="PTHR37432">
    <property type="entry name" value="PROTEIN CBG21304"/>
    <property type="match status" value="1"/>
</dbReference>
<proteinExistence type="predicted"/>
<dbReference type="WBParaSite" id="jg9370">
    <property type="protein sequence ID" value="jg9370"/>
    <property type="gene ID" value="jg9370"/>
</dbReference>
<name>A0A915ESM3_9BILA</name>
<sequence>MRDSPATKRSRRAKETFDPEYDEFVAWKSKQYEAGCRAILNKKGGESLGYHIGLHNKKEPASQEDIKYSLLKFIITSGQSVNLMGDQGFIEFLDSFRKLSVEAEKAGSKKTAKDLLPSRNTMSKRIDAKLEGVKVDVLTKFEQLKSIGGGLTLDFAKKNVDHLAVTANFVDNNWSLQARLCDCLFALPPSVKKTSLHVQKLLSEQLQEIGIQARDMSNLFVTTDEGSNVCCLGGENHMPCICHIGATIAKRATRPYKISDLSSQMEEACAEVEVSLHLMEKWVNKLRQNEEVRNAASKALKSPAETRVVVLLQHGGSSLQ</sequence>
<evidence type="ECO:0000313" key="1">
    <source>
        <dbReference type="Proteomes" id="UP000887574"/>
    </source>
</evidence>
<organism evidence="1 2">
    <name type="scientific">Ditylenchus dipsaci</name>
    <dbReference type="NCBI Taxonomy" id="166011"/>
    <lineage>
        <taxon>Eukaryota</taxon>
        <taxon>Metazoa</taxon>
        <taxon>Ecdysozoa</taxon>
        <taxon>Nematoda</taxon>
        <taxon>Chromadorea</taxon>
        <taxon>Rhabditida</taxon>
        <taxon>Tylenchina</taxon>
        <taxon>Tylenchomorpha</taxon>
        <taxon>Sphaerularioidea</taxon>
        <taxon>Anguinidae</taxon>
        <taxon>Anguininae</taxon>
        <taxon>Ditylenchus</taxon>
    </lineage>
</organism>
<evidence type="ECO:0000313" key="2">
    <source>
        <dbReference type="WBParaSite" id="jg9370"/>
    </source>
</evidence>
<protein>
    <submittedName>
        <fullName evidence="2">Uncharacterized protein</fullName>
    </submittedName>
</protein>
<keyword evidence="1" id="KW-1185">Reference proteome</keyword>
<reference evidence="2" key="1">
    <citation type="submission" date="2022-11" db="UniProtKB">
        <authorList>
            <consortium name="WormBaseParasite"/>
        </authorList>
    </citation>
    <scope>IDENTIFICATION</scope>
</reference>
<accession>A0A915ESM3</accession>
<dbReference type="Proteomes" id="UP000887574">
    <property type="component" value="Unplaced"/>
</dbReference>